<keyword evidence="4" id="KW-1185">Reference proteome</keyword>
<sequence>MENRIYQITKDELNSIKQQLNSKSNTWIAEIDGDNISTWQDYADEIERVFKFPANIIEMHVNGLSIDGYLDWITDLSWLNANGYALIINNFDIFMSGDLRKKEIIIESFEKNVLPWWQSQVEQYQVGGKAKPFNVYVVD</sequence>
<dbReference type="Proteomes" id="UP000235589">
    <property type="component" value="Chromosome"/>
</dbReference>
<dbReference type="EMBL" id="CP020991">
    <property type="protein sequence ID" value="AUO18894.1"/>
    <property type="molecule type" value="Genomic_DNA"/>
</dbReference>
<dbReference type="RefSeq" id="WP_102365146.1">
    <property type="nucleotide sequence ID" value="NZ_CP020991.1"/>
</dbReference>
<evidence type="ECO:0000259" key="2">
    <source>
        <dbReference type="Pfam" id="PF01337"/>
    </source>
</evidence>
<evidence type="ECO:0000313" key="4">
    <source>
        <dbReference type="Proteomes" id="UP000235589"/>
    </source>
</evidence>
<protein>
    <recommendedName>
        <fullName evidence="2">Barstar (barnase inhibitor) domain-containing protein</fullName>
    </recommendedName>
</protein>
<comment type="similarity">
    <text evidence="1">Belongs to the barstar family.</text>
</comment>
<dbReference type="InterPro" id="IPR000468">
    <property type="entry name" value="Barstar"/>
</dbReference>
<evidence type="ECO:0000256" key="1">
    <source>
        <dbReference type="ARBA" id="ARBA00006845"/>
    </source>
</evidence>
<name>A0A2K9P0V0_9FIRM</name>
<gene>
    <name evidence="3" type="ORF">B9O19_00711</name>
</gene>
<dbReference type="OrthoDB" id="2086389at2"/>
<organism evidence="3 4">
    <name type="scientific">Monoglobus pectinilyticus</name>
    <dbReference type="NCBI Taxonomy" id="1981510"/>
    <lineage>
        <taxon>Bacteria</taxon>
        <taxon>Bacillati</taxon>
        <taxon>Bacillota</taxon>
        <taxon>Clostridia</taxon>
        <taxon>Monoglobales</taxon>
        <taxon>Monoglobaceae</taxon>
        <taxon>Monoglobus</taxon>
    </lineage>
</organism>
<accession>A0A2K9P0V0</accession>
<dbReference type="GeneID" id="98062135"/>
<dbReference type="AlphaFoldDB" id="A0A2K9P0V0"/>
<evidence type="ECO:0000313" key="3">
    <source>
        <dbReference type="EMBL" id="AUO18894.1"/>
    </source>
</evidence>
<feature type="domain" description="Barstar (barnase inhibitor)" evidence="2">
    <location>
        <begin position="29"/>
        <end position="120"/>
    </location>
</feature>
<dbReference type="SUPFAM" id="SSF52038">
    <property type="entry name" value="Barstar-related"/>
    <property type="match status" value="1"/>
</dbReference>
<reference evidence="3 4" key="1">
    <citation type="submission" date="2017-04" db="EMBL/GenBank/DDBJ databases">
        <title>Monoglobus pectinilyticus 14 draft genome.</title>
        <authorList>
            <person name="Kim C."/>
            <person name="Rosendale D.I."/>
            <person name="Kelly W.J."/>
            <person name="Tannock G.W."/>
            <person name="Patchett M.L."/>
            <person name="Jordens J.Z."/>
        </authorList>
    </citation>
    <scope>NUCLEOTIDE SEQUENCE [LARGE SCALE GENOMIC DNA]</scope>
    <source>
        <strain evidence="3 4">14</strain>
    </source>
</reference>
<dbReference type="KEGG" id="mpec:B9O19_00711"/>
<dbReference type="InterPro" id="IPR035905">
    <property type="entry name" value="Barstar-like_sf"/>
</dbReference>
<dbReference type="Pfam" id="PF01337">
    <property type="entry name" value="Barstar"/>
    <property type="match status" value="1"/>
</dbReference>
<proteinExistence type="inferred from homology"/>